<protein>
    <submittedName>
        <fullName evidence="1">Uncharacterized protein</fullName>
    </submittedName>
</protein>
<gene>
    <name evidence="1" type="ORF">IDJ76_20220</name>
</gene>
<dbReference type="AlphaFoldDB" id="A0A926S2S2"/>
<dbReference type="Proteomes" id="UP000619078">
    <property type="component" value="Unassembled WGS sequence"/>
</dbReference>
<reference evidence="1" key="1">
    <citation type="submission" date="2020-09" db="EMBL/GenBank/DDBJ databases">
        <title>Novel species of Mucilaginibacter isolated from a glacier on the Tibetan Plateau.</title>
        <authorList>
            <person name="Liu Q."/>
            <person name="Xin Y.-H."/>
        </authorList>
    </citation>
    <scope>NUCLEOTIDE SEQUENCE</scope>
    <source>
        <strain evidence="1">ZB1P21</strain>
    </source>
</reference>
<evidence type="ECO:0000313" key="1">
    <source>
        <dbReference type="EMBL" id="MBD1395440.1"/>
    </source>
</evidence>
<name>A0A926S2S2_9SPHI</name>
<dbReference type="EMBL" id="JACWMX010000012">
    <property type="protein sequence ID" value="MBD1395440.1"/>
    <property type="molecule type" value="Genomic_DNA"/>
</dbReference>
<proteinExistence type="predicted"/>
<dbReference type="RefSeq" id="WP_191166082.1">
    <property type="nucleotide sequence ID" value="NZ_JACWMX010000012.1"/>
</dbReference>
<organism evidence="1 2">
    <name type="scientific">Mucilaginibacter glaciei</name>
    <dbReference type="NCBI Taxonomy" id="2772109"/>
    <lineage>
        <taxon>Bacteria</taxon>
        <taxon>Pseudomonadati</taxon>
        <taxon>Bacteroidota</taxon>
        <taxon>Sphingobacteriia</taxon>
        <taxon>Sphingobacteriales</taxon>
        <taxon>Sphingobacteriaceae</taxon>
        <taxon>Mucilaginibacter</taxon>
    </lineage>
</organism>
<sequence length="78" mass="8281">MIFVFLKIRFKISIFQGANGSTVGTEEFGFADTSAGFTGVVINPADYIGIGTVNPIDSLDVQGGNMSDYSLGGHQFKN</sequence>
<comment type="caution">
    <text evidence="1">The sequence shown here is derived from an EMBL/GenBank/DDBJ whole genome shotgun (WGS) entry which is preliminary data.</text>
</comment>
<keyword evidence="2" id="KW-1185">Reference proteome</keyword>
<evidence type="ECO:0000313" key="2">
    <source>
        <dbReference type="Proteomes" id="UP000619078"/>
    </source>
</evidence>
<accession>A0A926S2S2</accession>